<name>A0A4S4BT38_9BACI</name>
<evidence type="ECO:0000256" key="5">
    <source>
        <dbReference type="ARBA" id="ARBA00022475"/>
    </source>
</evidence>
<dbReference type="Pfam" id="PF00672">
    <property type="entry name" value="HAMP"/>
    <property type="match status" value="1"/>
</dbReference>
<dbReference type="Gene3D" id="1.10.287.130">
    <property type="match status" value="1"/>
</dbReference>
<dbReference type="GO" id="GO:0000155">
    <property type="term" value="F:phosphorelay sensor kinase activity"/>
    <property type="evidence" value="ECO:0007669"/>
    <property type="project" value="InterPro"/>
</dbReference>
<dbReference type="InterPro" id="IPR005467">
    <property type="entry name" value="His_kinase_dom"/>
</dbReference>
<evidence type="ECO:0000256" key="13">
    <source>
        <dbReference type="ARBA" id="ARBA00074306"/>
    </source>
</evidence>
<dbReference type="SUPFAM" id="SSF55874">
    <property type="entry name" value="ATPase domain of HSP90 chaperone/DNA topoisomerase II/histidine kinase"/>
    <property type="match status" value="1"/>
</dbReference>
<dbReference type="InterPro" id="IPR003660">
    <property type="entry name" value="HAMP_dom"/>
</dbReference>
<evidence type="ECO:0000256" key="3">
    <source>
        <dbReference type="ARBA" id="ARBA00006402"/>
    </source>
</evidence>
<dbReference type="Pfam" id="PF00072">
    <property type="entry name" value="Response_reg"/>
    <property type="match status" value="1"/>
</dbReference>
<dbReference type="Gene3D" id="3.40.50.2300">
    <property type="match status" value="1"/>
</dbReference>
<dbReference type="PANTHER" id="PTHR45339:SF1">
    <property type="entry name" value="HYBRID SIGNAL TRANSDUCTION HISTIDINE KINASE J"/>
    <property type="match status" value="1"/>
</dbReference>
<dbReference type="GO" id="GO:0005524">
    <property type="term" value="F:ATP binding"/>
    <property type="evidence" value="ECO:0007669"/>
    <property type="project" value="UniProtKB-KW"/>
</dbReference>
<dbReference type="CDD" id="cd17546">
    <property type="entry name" value="REC_hyHK_CKI1_RcsC-like"/>
    <property type="match status" value="1"/>
</dbReference>
<keyword evidence="5" id="KW-1003">Cell membrane</keyword>
<dbReference type="EMBL" id="SSNT01000012">
    <property type="protein sequence ID" value="THF78248.1"/>
    <property type="molecule type" value="Genomic_DNA"/>
</dbReference>
<dbReference type="PROSITE" id="PS50885">
    <property type="entry name" value="HAMP"/>
    <property type="match status" value="1"/>
</dbReference>
<dbReference type="InterPro" id="IPR003018">
    <property type="entry name" value="GAF"/>
</dbReference>
<dbReference type="SMART" id="SM00388">
    <property type="entry name" value="HisKA"/>
    <property type="match status" value="1"/>
</dbReference>
<evidence type="ECO:0000256" key="11">
    <source>
        <dbReference type="ARBA" id="ARBA00023012"/>
    </source>
</evidence>
<dbReference type="InterPro" id="IPR011006">
    <property type="entry name" value="CheY-like_superfamily"/>
</dbReference>
<protein>
    <recommendedName>
        <fullName evidence="13">Circadian input-output histidine kinase CikA</fullName>
        <ecNumber evidence="4">2.7.13.3</ecNumber>
    </recommendedName>
</protein>
<dbReference type="AlphaFoldDB" id="A0A4S4BT38"/>
<evidence type="ECO:0000256" key="1">
    <source>
        <dbReference type="ARBA" id="ARBA00000085"/>
    </source>
</evidence>
<dbReference type="PANTHER" id="PTHR45339">
    <property type="entry name" value="HYBRID SIGNAL TRANSDUCTION HISTIDINE KINASE J"/>
    <property type="match status" value="1"/>
</dbReference>
<dbReference type="InterPro" id="IPR001789">
    <property type="entry name" value="Sig_transdc_resp-reg_receiver"/>
</dbReference>
<dbReference type="Gene3D" id="6.10.340.10">
    <property type="match status" value="1"/>
</dbReference>
<dbReference type="Proteomes" id="UP000310334">
    <property type="component" value="Unassembled WGS sequence"/>
</dbReference>
<dbReference type="SMART" id="SM00387">
    <property type="entry name" value="HATPase_c"/>
    <property type="match status" value="1"/>
</dbReference>
<evidence type="ECO:0000256" key="8">
    <source>
        <dbReference type="ARBA" id="ARBA00022741"/>
    </source>
</evidence>
<evidence type="ECO:0000256" key="9">
    <source>
        <dbReference type="ARBA" id="ARBA00022777"/>
    </source>
</evidence>
<proteinExistence type="inferred from homology"/>
<evidence type="ECO:0000313" key="15">
    <source>
        <dbReference type="Proteomes" id="UP000310334"/>
    </source>
</evidence>
<evidence type="ECO:0000313" key="14">
    <source>
        <dbReference type="EMBL" id="THF78248.1"/>
    </source>
</evidence>
<keyword evidence="11" id="KW-0902">Two-component regulatory system</keyword>
<dbReference type="FunFam" id="3.30.565.10:FF:000010">
    <property type="entry name" value="Sensor histidine kinase RcsC"/>
    <property type="match status" value="1"/>
</dbReference>
<dbReference type="CDD" id="cd06225">
    <property type="entry name" value="HAMP"/>
    <property type="match status" value="1"/>
</dbReference>
<dbReference type="Pfam" id="PF02518">
    <property type="entry name" value="HATPase_c"/>
    <property type="match status" value="1"/>
</dbReference>
<dbReference type="SUPFAM" id="SSF52172">
    <property type="entry name" value="CheY-like"/>
    <property type="match status" value="1"/>
</dbReference>
<sequence length="924" mass="104890">MLSGGHMKFKTKLYASIGSLLLLISIIVVILMNMLEQSTVNMNVVVNELYERTEMASIIKYETLNIGREAREITTRHSDEAVQAEVNAWEESRKNIQIAIEELEKKDTQEKSQELIAKYKTLHDTYENLSHQVMTTIKIDSQADIPPSLWDEAELTRKRMLQIADLLHGLQEQEMKNELLRSRETYNWAVTIIYIYLAIALTIGIGLTIWIIKRITDNLNTVTSVMKSVTTSDFDSLPRIKISNKGEIGEIAGAFNKMAQALEDHSKLEKQLKEEAEEQSWLKTKIADIATMYPEVENVQMLAELLISKLVPMVGASCGIFYVKDVENGQYFLRRMSSYALIDEKKEHDRYYFGEGLVGQCAIERRTILLDNVPENYIKIGSGIGNGSPKNVIILPVQFEGDVLAVLEIASFDSFSPSQLKLLEEVNNNIGITLNSISNRMRAERLLQESQSLTEELQAQSEELQLQQEELRTTNEKLEEQYEASEHKKKEIEKVREALEEKAQQLEISSQYKSEFLANMSHELRTPLNSLLILAQILSENKEGNLTSKQEEYIRTIYSSGNDLLLLINDVLDLAKVESGKIDILPKEVEFHSMQEYIYNQFSPLARHKKVQFNVEIAHDLPETFYTDEQRLQQILKNLLSNAFKFTDSGRVSLIIRKVLKEGIGWKTGEGENQPKSMLAFSVIDTGIGIDEEKQETIFEAFKQADGTTSRQYGGTGLGLSISREYAQLLGGAIEVSSEKGNGSTFTLYLPYLPSSSHVTGKLAIEEVAASLEQHYPLRDSEKVIEEESMIQHGRSLLKNKKILIVDDDIRNVYALTIALEKFQMDIIVAENGREGIEVLKENPDTDLVLMDIMMPEIDGFEAMRRIRKIPQFTSLPIIALTAKAMKRSREECLNAGATDYISKPINLDQLFSLMQVWLYSKEG</sequence>
<dbReference type="InterPro" id="IPR036097">
    <property type="entry name" value="HisK_dim/P_sf"/>
</dbReference>
<dbReference type="Gene3D" id="3.30.565.10">
    <property type="entry name" value="Histidine kinase-like ATPase, C-terminal domain"/>
    <property type="match status" value="1"/>
</dbReference>
<dbReference type="InterPro" id="IPR003594">
    <property type="entry name" value="HATPase_dom"/>
</dbReference>
<dbReference type="PROSITE" id="PS50109">
    <property type="entry name" value="HIS_KIN"/>
    <property type="match status" value="1"/>
</dbReference>
<evidence type="ECO:0000256" key="2">
    <source>
        <dbReference type="ARBA" id="ARBA00004651"/>
    </source>
</evidence>
<dbReference type="InterPro" id="IPR036890">
    <property type="entry name" value="HATPase_C_sf"/>
</dbReference>
<dbReference type="InterPro" id="IPR024478">
    <property type="entry name" value="HlyB_4HB_MCP"/>
</dbReference>
<dbReference type="PRINTS" id="PR00344">
    <property type="entry name" value="BCTRLSENSOR"/>
</dbReference>
<organism evidence="14 15">
    <name type="scientific">Metabacillus sediminilitoris</name>
    <dbReference type="NCBI Taxonomy" id="2567941"/>
    <lineage>
        <taxon>Bacteria</taxon>
        <taxon>Bacillati</taxon>
        <taxon>Bacillota</taxon>
        <taxon>Bacilli</taxon>
        <taxon>Bacillales</taxon>
        <taxon>Bacillaceae</taxon>
        <taxon>Metabacillus</taxon>
    </lineage>
</organism>
<evidence type="ECO:0000256" key="10">
    <source>
        <dbReference type="ARBA" id="ARBA00022840"/>
    </source>
</evidence>
<dbReference type="SUPFAM" id="SSF47384">
    <property type="entry name" value="Homodimeric domain of signal transducing histidine kinase"/>
    <property type="match status" value="1"/>
</dbReference>
<dbReference type="CDD" id="cd00082">
    <property type="entry name" value="HisKA"/>
    <property type="match status" value="1"/>
</dbReference>
<comment type="similarity">
    <text evidence="3">In the N-terminal section; belongs to the phytochrome family.</text>
</comment>
<keyword evidence="9" id="KW-0418">Kinase</keyword>
<comment type="caution">
    <text evidence="14">The sequence shown here is derived from an EMBL/GenBank/DDBJ whole genome shotgun (WGS) entry which is preliminary data.</text>
</comment>
<dbReference type="SMART" id="SM00448">
    <property type="entry name" value="REC"/>
    <property type="match status" value="1"/>
</dbReference>
<accession>A0A4S4BT38</accession>
<keyword evidence="12" id="KW-0472">Membrane</keyword>
<evidence type="ECO:0000256" key="4">
    <source>
        <dbReference type="ARBA" id="ARBA00012438"/>
    </source>
</evidence>
<dbReference type="Pfam" id="PF00512">
    <property type="entry name" value="HisKA"/>
    <property type="match status" value="1"/>
</dbReference>
<comment type="catalytic activity">
    <reaction evidence="1">
        <text>ATP + protein L-histidine = ADP + protein N-phospho-L-histidine.</text>
        <dbReference type="EC" id="2.7.13.3"/>
    </reaction>
</comment>
<dbReference type="PROSITE" id="PS50110">
    <property type="entry name" value="RESPONSE_REGULATORY"/>
    <property type="match status" value="1"/>
</dbReference>
<dbReference type="EC" id="2.7.13.3" evidence="4"/>
<keyword evidence="10" id="KW-0067">ATP-binding</keyword>
<gene>
    <name evidence="14" type="ORF">E6W99_16995</name>
</gene>
<dbReference type="SMART" id="SM00304">
    <property type="entry name" value="HAMP"/>
    <property type="match status" value="1"/>
</dbReference>
<dbReference type="GO" id="GO:0005886">
    <property type="term" value="C:plasma membrane"/>
    <property type="evidence" value="ECO:0007669"/>
    <property type="project" value="UniProtKB-SubCell"/>
</dbReference>
<dbReference type="CDD" id="cd16922">
    <property type="entry name" value="HATPase_EvgS-ArcB-TorS-like"/>
    <property type="match status" value="1"/>
</dbReference>
<keyword evidence="7" id="KW-0808">Transferase</keyword>
<dbReference type="InterPro" id="IPR003661">
    <property type="entry name" value="HisK_dim/P_dom"/>
</dbReference>
<comment type="subcellular location">
    <subcellularLocation>
        <location evidence="2">Cell membrane</location>
        <topology evidence="2">Multi-pass membrane protein</topology>
    </subcellularLocation>
</comment>
<keyword evidence="8" id="KW-0547">Nucleotide-binding</keyword>
<dbReference type="Pfam" id="PF12729">
    <property type="entry name" value="4HB_MCP_1"/>
    <property type="match status" value="1"/>
</dbReference>
<evidence type="ECO:0000256" key="6">
    <source>
        <dbReference type="ARBA" id="ARBA00022553"/>
    </source>
</evidence>
<dbReference type="InterPro" id="IPR004358">
    <property type="entry name" value="Sig_transdc_His_kin-like_C"/>
</dbReference>
<evidence type="ECO:0000256" key="7">
    <source>
        <dbReference type="ARBA" id="ARBA00022679"/>
    </source>
</evidence>
<dbReference type="InterPro" id="IPR029016">
    <property type="entry name" value="GAF-like_dom_sf"/>
</dbReference>
<evidence type="ECO:0000256" key="12">
    <source>
        <dbReference type="ARBA" id="ARBA00023136"/>
    </source>
</evidence>
<keyword evidence="6" id="KW-0597">Phosphoprotein</keyword>
<dbReference type="Gene3D" id="3.30.450.40">
    <property type="match status" value="1"/>
</dbReference>
<dbReference type="OrthoDB" id="9790669at2"/>
<dbReference type="Pfam" id="PF13185">
    <property type="entry name" value="GAF_2"/>
    <property type="match status" value="1"/>
</dbReference>
<keyword evidence="15" id="KW-1185">Reference proteome</keyword>
<reference evidence="14 15" key="1">
    <citation type="submission" date="2019-04" db="EMBL/GenBank/DDBJ databases">
        <title>Bacillus sediminilitoris sp. nov., isolated from a tidal flat sediment on the East China Sea.</title>
        <authorList>
            <person name="Wei Y."/>
            <person name="Mao H."/>
            <person name="Fang J."/>
        </authorList>
    </citation>
    <scope>NUCLEOTIDE SEQUENCE [LARGE SCALE GENOMIC DNA]</scope>
    <source>
        <strain evidence="14 15">DSL-17</strain>
    </source>
</reference>
<dbReference type="SUPFAM" id="SSF55781">
    <property type="entry name" value="GAF domain-like"/>
    <property type="match status" value="1"/>
</dbReference>